<dbReference type="InterPro" id="IPR002052">
    <property type="entry name" value="DNA_methylase_N6_adenine_CS"/>
</dbReference>
<proteinExistence type="inferred from homology"/>
<protein>
    <recommendedName>
        <fullName evidence="2">site-specific DNA-methyltransferase (adenine-specific)</fullName>
        <ecNumber evidence="2">2.1.1.72</ecNumber>
    </recommendedName>
</protein>
<dbReference type="InterPro" id="IPR002941">
    <property type="entry name" value="DNA_methylase_N4/N6"/>
</dbReference>
<accession>A0ABY5Y2F2</accession>
<dbReference type="RefSeq" id="WP_334315338.1">
    <property type="nucleotide sequence ID" value="NZ_CP065938.1"/>
</dbReference>
<evidence type="ECO:0000313" key="8">
    <source>
        <dbReference type="EMBL" id="UWX05754.1"/>
    </source>
</evidence>
<evidence type="ECO:0000256" key="4">
    <source>
        <dbReference type="ARBA" id="ARBA00022679"/>
    </source>
</evidence>
<dbReference type="Pfam" id="PF01555">
    <property type="entry name" value="N6_N4_Mtase"/>
    <property type="match status" value="1"/>
</dbReference>
<feature type="domain" description="DNA methylase N-4/N-6" evidence="7">
    <location>
        <begin position="23"/>
        <end position="265"/>
    </location>
</feature>
<evidence type="ECO:0000313" key="9">
    <source>
        <dbReference type="Proteomes" id="UP001058120"/>
    </source>
</evidence>
<dbReference type="Proteomes" id="UP001058120">
    <property type="component" value="Chromosome"/>
</dbReference>
<dbReference type="SUPFAM" id="SSF53335">
    <property type="entry name" value="S-adenosyl-L-methionine-dependent methyltransferases"/>
    <property type="match status" value="1"/>
</dbReference>
<evidence type="ECO:0000256" key="1">
    <source>
        <dbReference type="ARBA" id="ARBA00006594"/>
    </source>
</evidence>
<sequence length="283" mass="32473">MAILNLCFGDNMSFLPELASGSIDLIYIDPPFNTGRTQERTQIKTIASTEGDRVGYKGKRYKTIKLGTLGYVDIFDDYIGFLEPRLVEAERILSDNGSILFHIDYREAHYCKLLLDYIFGRDSFMNEIIWAYDYGARSKKRWSAKHDSIFWYAKNPKKYIYHYDAIDRIPYLAPSLVGKEKAARGKTPTDVWWQTIVSPNSKEKTGYATQKPLKIMRRIINVHSNEDSVVMDFFAGSGSFGKAALELGRDCYLIDKNPAAIDVMKKRFAGEEIVFREHAQIVK</sequence>
<dbReference type="PROSITE" id="PS00092">
    <property type="entry name" value="N6_MTASE"/>
    <property type="match status" value="1"/>
</dbReference>
<name>A0ABY5Y2F2_9BACT</name>
<evidence type="ECO:0000256" key="2">
    <source>
        <dbReference type="ARBA" id="ARBA00011900"/>
    </source>
</evidence>
<dbReference type="InterPro" id="IPR002295">
    <property type="entry name" value="N4/N6-MTase_EcoPI_Mod-like"/>
</dbReference>
<dbReference type="Gene3D" id="3.40.50.150">
    <property type="entry name" value="Vaccinia Virus protein VP39"/>
    <property type="match status" value="1"/>
</dbReference>
<evidence type="ECO:0000256" key="6">
    <source>
        <dbReference type="ARBA" id="ARBA00047942"/>
    </source>
</evidence>
<comment type="similarity">
    <text evidence="1">Belongs to the N(4)/N(6)-methyltransferase family.</text>
</comment>
<keyword evidence="5" id="KW-0949">S-adenosyl-L-methionine</keyword>
<reference evidence="8" key="1">
    <citation type="submission" date="2020-12" db="EMBL/GenBank/DDBJ databases">
        <title>Taurinivorans muris gen. nov., sp. nov., fundamental and realized metabolic niche of a ubiquitous sulfidogenic bacterium in the murine intestine.</title>
        <authorList>
            <person name="Ye H."/>
            <person name="Hanson B.T."/>
            <person name="Loy A."/>
        </authorList>
    </citation>
    <scope>NUCLEOTIDE SEQUENCE</scope>
    <source>
        <strain evidence="8">LT0009</strain>
    </source>
</reference>
<evidence type="ECO:0000256" key="3">
    <source>
        <dbReference type="ARBA" id="ARBA00022603"/>
    </source>
</evidence>
<dbReference type="EC" id="2.1.1.72" evidence="2"/>
<evidence type="ECO:0000256" key="5">
    <source>
        <dbReference type="ARBA" id="ARBA00022691"/>
    </source>
</evidence>
<keyword evidence="4" id="KW-0808">Transferase</keyword>
<keyword evidence="3" id="KW-0489">Methyltransferase</keyword>
<gene>
    <name evidence="8" type="ORF">JBF11_10055</name>
</gene>
<comment type="catalytic activity">
    <reaction evidence="6">
        <text>a 2'-deoxyadenosine in DNA + S-adenosyl-L-methionine = an N(6)-methyl-2'-deoxyadenosine in DNA + S-adenosyl-L-homocysteine + H(+)</text>
        <dbReference type="Rhea" id="RHEA:15197"/>
        <dbReference type="Rhea" id="RHEA-COMP:12418"/>
        <dbReference type="Rhea" id="RHEA-COMP:12419"/>
        <dbReference type="ChEBI" id="CHEBI:15378"/>
        <dbReference type="ChEBI" id="CHEBI:57856"/>
        <dbReference type="ChEBI" id="CHEBI:59789"/>
        <dbReference type="ChEBI" id="CHEBI:90615"/>
        <dbReference type="ChEBI" id="CHEBI:90616"/>
        <dbReference type="EC" id="2.1.1.72"/>
    </reaction>
</comment>
<organism evidence="8 9">
    <name type="scientific">Taurinivorans muris</name>
    <dbReference type="NCBI Taxonomy" id="2787751"/>
    <lineage>
        <taxon>Bacteria</taxon>
        <taxon>Pseudomonadati</taxon>
        <taxon>Thermodesulfobacteriota</taxon>
        <taxon>Desulfovibrionia</taxon>
        <taxon>Desulfovibrionales</taxon>
        <taxon>Desulfovibrionaceae</taxon>
        <taxon>Taurinivorans</taxon>
    </lineage>
</organism>
<dbReference type="PRINTS" id="PR00506">
    <property type="entry name" value="D21N6MTFRASE"/>
</dbReference>
<keyword evidence="9" id="KW-1185">Reference proteome</keyword>
<dbReference type="InterPro" id="IPR029063">
    <property type="entry name" value="SAM-dependent_MTases_sf"/>
</dbReference>
<dbReference type="EMBL" id="CP065938">
    <property type="protein sequence ID" value="UWX05754.1"/>
    <property type="molecule type" value="Genomic_DNA"/>
</dbReference>
<evidence type="ECO:0000259" key="7">
    <source>
        <dbReference type="Pfam" id="PF01555"/>
    </source>
</evidence>